<gene>
    <name evidence="2" type="ORF">HNR05_000326</name>
</gene>
<proteinExistence type="predicted"/>
<dbReference type="Gene3D" id="3.40.390.10">
    <property type="entry name" value="Collagenase (Catalytic Domain)"/>
    <property type="match status" value="1"/>
</dbReference>
<dbReference type="InterPro" id="IPR024079">
    <property type="entry name" value="MetalloPept_cat_dom_sf"/>
</dbReference>
<name>A0A7Z0ECA2_9MICO</name>
<evidence type="ECO:0000313" key="3">
    <source>
        <dbReference type="Proteomes" id="UP000537260"/>
    </source>
</evidence>
<dbReference type="Proteomes" id="UP000537260">
    <property type="component" value="Unassembled WGS sequence"/>
</dbReference>
<dbReference type="GO" id="GO:0008237">
    <property type="term" value="F:metallopeptidase activity"/>
    <property type="evidence" value="ECO:0007669"/>
    <property type="project" value="InterPro"/>
</dbReference>
<evidence type="ECO:0000256" key="1">
    <source>
        <dbReference type="SAM" id="SignalP"/>
    </source>
</evidence>
<keyword evidence="1" id="KW-0732">Signal</keyword>
<dbReference type="AlphaFoldDB" id="A0A7Z0ECA2"/>
<organism evidence="2 3">
    <name type="scientific">Glaciibacter psychrotolerans</name>
    <dbReference type="NCBI Taxonomy" id="670054"/>
    <lineage>
        <taxon>Bacteria</taxon>
        <taxon>Bacillati</taxon>
        <taxon>Actinomycetota</taxon>
        <taxon>Actinomycetes</taxon>
        <taxon>Micrococcales</taxon>
        <taxon>Microbacteriaceae</taxon>
        <taxon>Glaciibacter</taxon>
    </lineage>
</organism>
<feature type="signal peptide" evidence="1">
    <location>
        <begin position="1"/>
        <end position="27"/>
    </location>
</feature>
<evidence type="ECO:0008006" key="4">
    <source>
        <dbReference type="Google" id="ProtNLM"/>
    </source>
</evidence>
<accession>A0A7Z0ECA2</accession>
<dbReference type="SUPFAM" id="SSF55486">
    <property type="entry name" value="Metalloproteases ('zincins'), catalytic domain"/>
    <property type="match status" value="1"/>
</dbReference>
<sequence>MKSLGPACVVVFALFLVVFAGASPASAHNVPYGWWGCTMRSQTAKSSITVGFNTGDLPANGAGDGVTNSFKNRLSDAVLAWNGPILSSGGQPHGMTYVGETYPGNTAQVLVMVRSLDAGQLGLTIISPSSCEAVHGTKVNMGIPVVVHLATRNDWFTQDNSRRSLWEGCPGSGYSPTYTCSKTQDVGSTITHELGHVLGLAHPRQTDQHVNGTAPSTVMSLAKCAVANDQATMCQAGDAAGSGIYRTHRRTLDNWDLNSLSHAS</sequence>
<dbReference type="EMBL" id="JACCFM010000001">
    <property type="protein sequence ID" value="NYJ18535.1"/>
    <property type="molecule type" value="Genomic_DNA"/>
</dbReference>
<reference evidence="2 3" key="1">
    <citation type="submission" date="2020-07" db="EMBL/GenBank/DDBJ databases">
        <title>Sequencing the genomes of 1000 actinobacteria strains.</title>
        <authorList>
            <person name="Klenk H.-P."/>
        </authorList>
    </citation>
    <scope>NUCLEOTIDE SEQUENCE [LARGE SCALE GENOMIC DNA]</scope>
    <source>
        <strain evidence="2 3">LI1</strain>
    </source>
</reference>
<comment type="caution">
    <text evidence="2">The sequence shown here is derived from an EMBL/GenBank/DDBJ whole genome shotgun (WGS) entry which is preliminary data.</text>
</comment>
<keyword evidence="3" id="KW-1185">Reference proteome</keyword>
<evidence type="ECO:0000313" key="2">
    <source>
        <dbReference type="EMBL" id="NYJ18535.1"/>
    </source>
</evidence>
<protein>
    <recommendedName>
        <fullName evidence="4">Matrixin family metalloprotease</fullName>
    </recommendedName>
</protein>
<feature type="chain" id="PRO_5031392647" description="Matrixin family metalloprotease" evidence="1">
    <location>
        <begin position="28"/>
        <end position="264"/>
    </location>
</feature>